<name>A0AAD1QY47_PELCU</name>
<gene>
    <name evidence="2" type="ORF">PECUL_23A022219</name>
</gene>
<proteinExistence type="predicted"/>
<evidence type="ECO:0000313" key="3">
    <source>
        <dbReference type="Proteomes" id="UP001295444"/>
    </source>
</evidence>
<reference evidence="2" key="1">
    <citation type="submission" date="2022-03" db="EMBL/GenBank/DDBJ databases">
        <authorList>
            <person name="Alioto T."/>
            <person name="Alioto T."/>
            <person name="Gomez Garrido J."/>
        </authorList>
    </citation>
    <scope>NUCLEOTIDE SEQUENCE</scope>
</reference>
<feature type="region of interest" description="Disordered" evidence="1">
    <location>
        <begin position="36"/>
        <end position="96"/>
    </location>
</feature>
<dbReference type="EMBL" id="OW240912">
    <property type="protein sequence ID" value="CAH2219944.1"/>
    <property type="molecule type" value="Genomic_DNA"/>
</dbReference>
<feature type="compositionally biased region" description="Pro residues" evidence="1">
    <location>
        <begin position="74"/>
        <end position="90"/>
    </location>
</feature>
<accession>A0AAD1QY47</accession>
<organism evidence="2 3">
    <name type="scientific">Pelobates cultripes</name>
    <name type="common">Western spadefoot toad</name>
    <dbReference type="NCBI Taxonomy" id="61616"/>
    <lineage>
        <taxon>Eukaryota</taxon>
        <taxon>Metazoa</taxon>
        <taxon>Chordata</taxon>
        <taxon>Craniata</taxon>
        <taxon>Vertebrata</taxon>
        <taxon>Euteleostomi</taxon>
        <taxon>Amphibia</taxon>
        <taxon>Batrachia</taxon>
        <taxon>Anura</taxon>
        <taxon>Pelobatoidea</taxon>
        <taxon>Pelobatidae</taxon>
        <taxon>Pelobates</taxon>
    </lineage>
</organism>
<sequence length="288" mass="30279">MKPAWSSQPPRWYIHELPSGIAVICVQGASCSHPSPPGIPGHGWPLSPPPSGPASKPAVSSTALWALGDRSCLAPPPPQGLPGLQPPAPPQLQQSLPGAPVPSCLARFRSHTWRRYAVLRPPVRRRVRALQRHRTHRFGGIFSGPPPNPKIRAGSAPISPPPEGVQSWGPPFRGPGNPAWASASCAQGAPHCCASVACRPFWLHQGGHRVSNIPPPPAPKLGLLCWDHPPSREGGGGERSRTGISCSSLLSCGPRSCSVSQVSGACCASFVFLARLVSQHCVPGFITS</sequence>
<evidence type="ECO:0000313" key="2">
    <source>
        <dbReference type="EMBL" id="CAH2219944.1"/>
    </source>
</evidence>
<evidence type="ECO:0000256" key="1">
    <source>
        <dbReference type="SAM" id="MobiDB-lite"/>
    </source>
</evidence>
<protein>
    <submittedName>
        <fullName evidence="2">Uncharacterized protein</fullName>
    </submittedName>
</protein>
<keyword evidence="3" id="KW-1185">Reference proteome</keyword>
<dbReference type="AlphaFoldDB" id="A0AAD1QY47"/>
<dbReference type="Proteomes" id="UP001295444">
    <property type="component" value="Chromosome 01"/>
</dbReference>